<keyword evidence="5 6" id="KW-0472">Membrane</keyword>
<dbReference type="EMBL" id="JABBVZ010000041">
    <property type="protein sequence ID" value="NMP23160.1"/>
    <property type="molecule type" value="Genomic_DNA"/>
</dbReference>
<comment type="subcellular location">
    <subcellularLocation>
        <location evidence="1">Cell membrane</location>
        <topology evidence="1">Multi-pass membrane protein</topology>
    </subcellularLocation>
</comment>
<comment type="caution">
    <text evidence="8">The sequence shown here is derived from an EMBL/GenBank/DDBJ whole genome shotgun (WGS) entry which is preliminary data.</text>
</comment>
<dbReference type="InterPro" id="IPR020846">
    <property type="entry name" value="MFS_dom"/>
</dbReference>
<evidence type="ECO:0000256" key="1">
    <source>
        <dbReference type="ARBA" id="ARBA00004651"/>
    </source>
</evidence>
<feature type="transmembrane region" description="Helical" evidence="6">
    <location>
        <begin position="34"/>
        <end position="58"/>
    </location>
</feature>
<feature type="transmembrane region" description="Helical" evidence="6">
    <location>
        <begin position="292"/>
        <end position="313"/>
    </location>
</feature>
<feature type="transmembrane region" description="Helical" evidence="6">
    <location>
        <begin position="70"/>
        <end position="86"/>
    </location>
</feature>
<evidence type="ECO:0000256" key="3">
    <source>
        <dbReference type="ARBA" id="ARBA00022692"/>
    </source>
</evidence>
<proteinExistence type="predicted"/>
<feature type="transmembrane region" description="Helical" evidence="6">
    <location>
        <begin position="365"/>
        <end position="386"/>
    </location>
</feature>
<feature type="transmembrane region" description="Helical" evidence="6">
    <location>
        <begin position="268"/>
        <end position="286"/>
    </location>
</feature>
<protein>
    <submittedName>
        <fullName evidence="8">SLC45 family MFS transporter</fullName>
    </submittedName>
</protein>
<evidence type="ECO:0000313" key="8">
    <source>
        <dbReference type="EMBL" id="NMP23160.1"/>
    </source>
</evidence>
<dbReference type="InterPro" id="IPR011701">
    <property type="entry name" value="MFS"/>
</dbReference>
<name>A0A7Y0L655_9FIRM</name>
<gene>
    <name evidence="8" type="ORF">HIJ39_12495</name>
</gene>
<dbReference type="AlphaFoldDB" id="A0A7Y0L655"/>
<feature type="transmembrane region" description="Helical" evidence="6">
    <location>
        <begin position="202"/>
        <end position="228"/>
    </location>
</feature>
<sequence length="395" mass="43407">MTRLGMGGLARNIGYGTNKVFAADLLSRLTPSQALIGLVLGMEGLFGLVLNPLTGWISDRYVTRFGRRRVFILVSTPIAGILWILFSGQRSLHLAILFLVSFYFFQQIAPTPLQAWMPDIVQKRDWGRASGVINLWWQVGNLLAFLPIPLLWKTIHGGAFWVVALIMIGAGLVTGLTVRERRTPPGGQNPRLMRTNWLSADLVKYFIAQLMWWLAFEAMASFFTLFMIHTLHGTLIDSALGMTFFTLSAVLVSVLFGRLYERFSAKNTLIVCLAAFGAIGLTGTVIRSIPFAFALLFVAGIFWGGIQVVGYAWGSELLGQSLPKYADPTEYYGLLYGVGNLTQAGGLLVAAPVAGFMIGLQHGSYSAMFWVNVMASIIGVISLVLVREKSRIQNA</sequence>
<feature type="domain" description="Major facilitator superfamily (MFS) profile" evidence="7">
    <location>
        <begin position="201"/>
        <end position="395"/>
    </location>
</feature>
<dbReference type="Gene3D" id="1.20.1250.20">
    <property type="entry name" value="MFS general substrate transporter like domains"/>
    <property type="match status" value="2"/>
</dbReference>
<keyword evidence="9" id="KW-1185">Reference proteome</keyword>
<dbReference type="PROSITE" id="PS50850">
    <property type="entry name" value="MFS"/>
    <property type="match status" value="1"/>
</dbReference>
<keyword evidence="2" id="KW-0813">Transport</keyword>
<dbReference type="SUPFAM" id="SSF103473">
    <property type="entry name" value="MFS general substrate transporter"/>
    <property type="match status" value="1"/>
</dbReference>
<dbReference type="PANTHER" id="PTHR23528">
    <property type="match status" value="1"/>
</dbReference>
<feature type="transmembrane region" description="Helical" evidence="6">
    <location>
        <begin position="158"/>
        <end position="178"/>
    </location>
</feature>
<dbReference type="PANTHER" id="PTHR23528:SF1">
    <property type="entry name" value="MAJOR FACILITATOR SUPERFAMILY (MFS) PROFILE DOMAIN-CONTAINING PROTEIN"/>
    <property type="match status" value="1"/>
</dbReference>
<accession>A0A7Y0L655</accession>
<feature type="transmembrane region" description="Helical" evidence="6">
    <location>
        <begin position="334"/>
        <end position="359"/>
    </location>
</feature>
<dbReference type="GO" id="GO:0005886">
    <property type="term" value="C:plasma membrane"/>
    <property type="evidence" value="ECO:0007669"/>
    <property type="project" value="UniProtKB-SubCell"/>
</dbReference>
<keyword evidence="3 6" id="KW-0812">Transmembrane</keyword>
<keyword evidence="4 6" id="KW-1133">Transmembrane helix</keyword>
<feature type="transmembrane region" description="Helical" evidence="6">
    <location>
        <begin position="234"/>
        <end position="256"/>
    </location>
</feature>
<dbReference type="Pfam" id="PF07690">
    <property type="entry name" value="MFS_1"/>
    <property type="match status" value="1"/>
</dbReference>
<evidence type="ECO:0000256" key="4">
    <source>
        <dbReference type="ARBA" id="ARBA00022989"/>
    </source>
</evidence>
<dbReference type="RefSeq" id="WP_169100185.1">
    <property type="nucleotide sequence ID" value="NZ_JABBVZ010000041.1"/>
</dbReference>
<feature type="transmembrane region" description="Helical" evidence="6">
    <location>
        <begin position="92"/>
        <end position="110"/>
    </location>
</feature>
<feature type="transmembrane region" description="Helical" evidence="6">
    <location>
        <begin position="131"/>
        <end position="152"/>
    </location>
</feature>
<dbReference type="InterPro" id="IPR036259">
    <property type="entry name" value="MFS_trans_sf"/>
</dbReference>
<evidence type="ECO:0000259" key="7">
    <source>
        <dbReference type="PROSITE" id="PS50850"/>
    </source>
</evidence>
<dbReference type="GO" id="GO:0022857">
    <property type="term" value="F:transmembrane transporter activity"/>
    <property type="evidence" value="ECO:0007669"/>
    <property type="project" value="InterPro"/>
</dbReference>
<dbReference type="Proteomes" id="UP000533476">
    <property type="component" value="Unassembled WGS sequence"/>
</dbReference>
<evidence type="ECO:0000313" key="9">
    <source>
        <dbReference type="Proteomes" id="UP000533476"/>
    </source>
</evidence>
<evidence type="ECO:0000256" key="2">
    <source>
        <dbReference type="ARBA" id="ARBA00022448"/>
    </source>
</evidence>
<reference evidence="8 9" key="1">
    <citation type="submission" date="2020-04" db="EMBL/GenBank/DDBJ databases">
        <authorList>
            <person name="Zhang R."/>
            <person name="Schippers A."/>
        </authorList>
    </citation>
    <scope>NUCLEOTIDE SEQUENCE [LARGE SCALE GENOMIC DNA]</scope>
    <source>
        <strain evidence="8 9">DSM 109850</strain>
    </source>
</reference>
<organism evidence="8 9">
    <name type="scientific">Sulfobacillus harzensis</name>
    <dbReference type="NCBI Taxonomy" id="2729629"/>
    <lineage>
        <taxon>Bacteria</taxon>
        <taxon>Bacillati</taxon>
        <taxon>Bacillota</taxon>
        <taxon>Clostridia</taxon>
        <taxon>Eubacteriales</taxon>
        <taxon>Clostridiales Family XVII. Incertae Sedis</taxon>
        <taxon>Sulfobacillus</taxon>
    </lineage>
</organism>
<evidence type="ECO:0000256" key="6">
    <source>
        <dbReference type="SAM" id="Phobius"/>
    </source>
</evidence>
<evidence type="ECO:0000256" key="5">
    <source>
        <dbReference type="ARBA" id="ARBA00023136"/>
    </source>
</evidence>